<dbReference type="GO" id="GO:0006629">
    <property type="term" value="P:lipid metabolic process"/>
    <property type="evidence" value="ECO:0007669"/>
    <property type="project" value="UniProtKB-KW"/>
</dbReference>
<keyword evidence="8" id="KW-1185">Reference proteome</keyword>
<accession>A0A7G7GET0</accession>
<feature type="domain" description="Phospholipid/glycerol acyltransferase" evidence="6">
    <location>
        <begin position="79"/>
        <end position="200"/>
    </location>
</feature>
<evidence type="ECO:0000256" key="3">
    <source>
        <dbReference type="ARBA" id="ARBA00022679"/>
    </source>
</evidence>
<keyword evidence="4" id="KW-0443">Lipid metabolism</keyword>
<dbReference type="AlphaFoldDB" id="A0A7G7GET0"/>
<keyword evidence="2" id="KW-0444">Lipid biosynthesis</keyword>
<evidence type="ECO:0000313" key="7">
    <source>
        <dbReference type="EMBL" id="QNF35664.1"/>
    </source>
</evidence>
<evidence type="ECO:0000259" key="6">
    <source>
        <dbReference type="SMART" id="SM00563"/>
    </source>
</evidence>
<organism evidence="7 8">
    <name type="scientific">Adhaeribacter swui</name>
    <dbReference type="NCBI Taxonomy" id="2086471"/>
    <lineage>
        <taxon>Bacteria</taxon>
        <taxon>Pseudomonadati</taxon>
        <taxon>Bacteroidota</taxon>
        <taxon>Cytophagia</taxon>
        <taxon>Cytophagales</taxon>
        <taxon>Hymenobacteraceae</taxon>
        <taxon>Adhaeribacter</taxon>
    </lineage>
</organism>
<dbReference type="InterPro" id="IPR045746">
    <property type="entry name" value="ACT14924-like_Acyltransf_dom"/>
</dbReference>
<dbReference type="Pfam" id="PF13444">
    <property type="entry name" value="Acetyltransf_5"/>
    <property type="match status" value="1"/>
</dbReference>
<dbReference type="GO" id="GO:0016746">
    <property type="term" value="F:acyltransferase activity"/>
    <property type="evidence" value="ECO:0007669"/>
    <property type="project" value="UniProtKB-KW"/>
</dbReference>
<gene>
    <name evidence="7" type="ORF">HUW51_24225</name>
</gene>
<evidence type="ECO:0000256" key="4">
    <source>
        <dbReference type="ARBA" id="ARBA00023098"/>
    </source>
</evidence>
<dbReference type="SMART" id="SM00563">
    <property type="entry name" value="PlsC"/>
    <property type="match status" value="1"/>
</dbReference>
<evidence type="ECO:0000256" key="2">
    <source>
        <dbReference type="ARBA" id="ARBA00022516"/>
    </source>
</evidence>
<comment type="pathway">
    <text evidence="1">Lipid metabolism.</text>
</comment>
<dbReference type="KEGG" id="aswu:HUW51_24225"/>
<dbReference type="CDD" id="cd07986">
    <property type="entry name" value="LPLAT_ACT14924-like"/>
    <property type="match status" value="1"/>
</dbReference>
<name>A0A7G7GET0_9BACT</name>
<dbReference type="PANTHER" id="PTHR37323:SF1">
    <property type="entry name" value="L-ORNITHINE N(ALPHA)-ACYLTRANSFERASE"/>
    <property type="match status" value="1"/>
</dbReference>
<dbReference type="InterPro" id="IPR002123">
    <property type="entry name" value="Plipid/glycerol_acylTrfase"/>
</dbReference>
<dbReference type="InterPro" id="IPR052351">
    <property type="entry name" value="Ornithine_N-alpha-AT"/>
</dbReference>
<dbReference type="EMBL" id="CP055156">
    <property type="protein sequence ID" value="QNF35664.1"/>
    <property type="molecule type" value="Genomic_DNA"/>
</dbReference>
<dbReference type="Proteomes" id="UP000515237">
    <property type="component" value="Chromosome"/>
</dbReference>
<reference evidence="7 8" key="1">
    <citation type="journal article" date="2018" name="Int. J. Syst. Evol. Microbiol.">
        <title>Adhaeribacter swui sp. nov., isolated from wet mud.</title>
        <authorList>
            <person name="Kim D.U."/>
            <person name="Kim K.W."/>
            <person name="Kang M.S."/>
            <person name="Kim J.Y."/>
            <person name="Jang J.H."/>
            <person name="Kim M.K."/>
        </authorList>
    </citation>
    <scope>NUCLEOTIDE SEQUENCE [LARGE SCALE GENOMIC DNA]</scope>
    <source>
        <strain evidence="7 8">KCTC 52873</strain>
    </source>
</reference>
<keyword evidence="3 7" id="KW-0808">Transferase</keyword>
<dbReference type="SUPFAM" id="SSF55729">
    <property type="entry name" value="Acyl-CoA N-acyltransferases (Nat)"/>
    <property type="match status" value="1"/>
</dbReference>
<evidence type="ECO:0000313" key="8">
    <source>
        <dbReference type="Proteomes" id="UP000515237"/>
    </source>
</evidence>
<sequence length="583" mass="67067">MEILSTEEFAKSNTFLKKGISYLNPWLMRLLQLDQINQIYQQSSTLHGLPFVDSILEKLQVQYEIEPRELARIPTQGAFIAIANHPYGGLDGLLLLKILATIRPEFKLLANPILKKLPNMEEFFIPVNPFKTANQNHVPGVRKALRLLQNDVPIGMFPAGEVSSWQTNTRKVMDPEWHAGLAGLINKARVPVVPIYFSGGNSLYFNLLGFLHPFLRTLRLPAELLNKEGINVKIRIGKPLTYAELIRLPQTELLPFLRAKTYALGTSFFKKSYYGLPKLPFPTAKTLVPETDATLIQQDIDQLNTKNLLFTHQHYRVYLASSAQIPHVLREIGRLREITFREVGEGTNQETDLDAFDQHYEHLFLYDTRTRLIIGAYRLGHGKEIFQQFGKQGFYLHSLFKIKKHFIPILERSLELGRSFVRAEYQKQTLPLLLLWKGIALYLVDKKHCQYLLGPVSISDCLSTTSKSIIVEFIREHFFDHDLASLVVPRKKFRYRRSSYYSENVLHKNIQSVKSLDELIAEIEPKHLRLPILLKKYLQQNAKIIGFNIDPKFSNSLDGFLVMSVHDLSDTARALLDRISLEH</sequence>
<evidence type="ECO:0000256" key="5">
    <source>
        <dbReference type="ARBA" id="ARBA00023315"/>
    </source>
</evidence>
<proteinExistence type="predicted"/>
<dbReference type="RefSeq" id="WP_185272153.1">
    <property type="nucleotide sequence ID" value="NZ_CP055156.1"/>
</dbReference>
<dbReference type="Pfam" id="PF19576">
    <property type="entry name" value="Acyltransf_2"/>
    <property type="match status" value="1"/>
</dbReference>
<dbReference type="PANTHER" id="PTHR37323">
    <property type="entry name" value="GCN5-RELATED N-ACETYLTRANSFERASE"/>
    <property type="match status" value="1"/>
</dbReference>
<protein>
    <submittedName>
        <fullName evidence="7">Lysophospholipid acyltransferase family protein</fullName>
    </submittedName>
</protein>
<evidence type="ECO:0000256" key="1">
    <source>
        <dbReference type="ARBA" id="ARBA00005189"/>
    </source>
</evidence>
<dbReference type="InterPro" id="IPR016181">
    <property type="entry name" value="Acyl_CoA_acyltransferase"/>
</dbReference>
<keyword evidence="5 7" id="KW-0012">Acyltransferase</keyword>